<dbReference type="AlphaFoldDB" id="A0A0C3L4H6"/>
<proteinExistence type="predicted"/>
<dbReference type="HOGENOM" id="CLU_2529136_0_0_1"/>
<reference evidence="1 2" key="1">
    <citation type="submission" date="2014-04" db="EMBL/GenBank/DDBJ databases">
        <authorList>
            <consortium name="DOE Joint Genome Institute"/>
            <person name="Kuo A."/>
            <person name="Girlanda M."/>
            <person name="Perotto S."/>
            <person name="Kohler A."/>
            <person name="Nagy L.G."/>
            <person name="Floudas D."/>
            <person name="Copeland A."/>
            <person name="Barry K.W."/>
            <person name="Cichocki N."/>
            <person name="Veneault-Fourrey C."/>
            <person name="LaButti K."/>
            <person name="Lindquist E.A."/>
            <person name="Lipzen A."/>
            <person name="Lundell T."/>
            <person name="Morin E."/>
            <person name="Murat C."/>
            <person name="Sun H."/>
            <person name="Tunlid A."/>
            <person name="Henrissat B."/>
            <person name="Grigoriev I.V."/>
            <person name="Hibbett D.S."/>
            <person name="Martin F."/>
            <person name="Nordberg H.P."/>
            <person name="Cantor M.N."/>
            <person name="Hua S.X."/>
        </authorList>
    </citation>
    <scope>NUCLEOTIDE SEQUENCE [LARGE SCALE GENOMIC DNA]</scope>
    <source>
        <strain evidence="1 2">MUT 4182</strain>
    </source>
</reference>
<protein>
    <submittedName>
        <fullName evidence="1">Uncharacterized protein</fullName>
    </submittedName>
</protein>
<accession>A0A0C3L4H6</accession>
<dbReference type="EMBL" id="KN822991">
    <property type="protein sequence ID" value="KIO28723.1"/>
    <property type="molecule type" value="Genomic_DNA"/>
</dbReference>
<evidence type="ECO:0000313" key="1">
    <source>
        <dbReference type="EMBL" id="KIO28723.1"/>
    </source>
</evidence>
<sequence>MTFLLDDHLLILVYSSLYDPSPLRPLPLSLSLSVHSSFWHRSICLCARTEKVQAEDATVLASIANSVSVRVMLVRLSTTPPSLL</sequence>
<gene>
    <name evidence="1" type="ORF">M407DRAFT_242922</name>
</gene>
<organism evidence="1 2">
    <name type="scientific">Tulasnella calospora MUT 4182</name>
    <dbReference type="NCBI Taxonomy" id="1051891"/>
    <lineage>
        <taxon>Eukaryota</taxon>
        <taxon>Fungi</taxon>
        <taxon>Dikarya</taxon>
        <taxon>Basidiomycota</taxon>
        <taxon>Agaricomycotina</taxon>
        <taxon>Agaricomycetes</taxon>
        <taxon>Cantharellales</taxon>
        <taxon>Tulasnellaceae</taxon>
        <taxon>Tulasnella</taxon>
    </lineage>
</organism>
<keyword evidence="2" id="KW-1185">Reference proteome</keyword>
<evidence type="ECO:0000313" key="2">
    <source>
        <dbReference type="Proteomes" id="UP000054248"/>
    </source>
</evidence>
<name>A0A0C3L4H6_9AGAM</name>
<dbReference type="Proteomes" id="UP000054248">
    <property type="component" value="Unassembled WGS sequence"/>
</dbReference>
<reference evidence="2" key="2">
    <citation type="submission" date="2015-01" db="EMBL/GenBank/DDBJ databases">
        <title>Evolutionary Origins and Diversification of the Mycorrhizal Mutualists.</title>
        <authorList>
            <consortium name="DOE Joint Genome Institute"/>
            <consortium name="Mycorrhizal Genomics Consortium"/>
            <person name="Kohler A."/>
            <person name="Kuo A."/>
            <person name="Nagy L.G."/>
            <person name="Floudas D."/>
            <person name="Copeland A."/>
            <person name="Barry K.W."/>
            <person name="Cichocki N."/>
            <person name="Veneault-Fourrey C."/>
            <person name="LaButti K."/>
            <person name="Lindquist E.A."/>
            <person name="Lipzen A."/>
            <person name="Lundell T."/>
            <person name="Morin E."/>
            <person name="Murat C."/>
            <person name="Riley R."/>
            <person name="Ohm R."/>
            <person name="Sun H."/>
            <person name="Tunlid A."/>
            <person name="Henrissat B."/>
            <person name="Grigoriev I.V."/>
            <person name="Hibbett D.S."/>
            <person name="Martin F."/>
        </authorList>
    </citation>
    <scope>NUCLEOTIDE SEQUENCE [LARGE SCALE GENOMIC DNA]</scope>
    <source>
        <strain evidence="2">MUT 4182</strain>
    </source>
</reference>